<dbReference type="eggNOG" id="ENOG5031EBW">
    <property type="taxonomic scope" value="Bacteria"/>
</dbReference>
<evidence type="ECO:0000256" key="1">
    <source>
        <dbReference type="SAM" id="MobiDB-lite"/>
    </source>
</evidence>
<dbReference type="KEGG" id="psl:Psta_1018"/>
<name>D2R885_PIRSD</name>
<proteinExistence type="predicted"/>
<gene>
    <name evidence="2" type="ordered locus">Psta_1018</name>
</gene>
<keyword evidence="3" id="KW-1185">Reference proteome</keyword>
<evidence type="ECO:0000313" key="2">
    <source>
        <dbReference type="EMBL" id="ADB15702.1"/>
    </source>
</evidence>
<reference evidence="2 3" key="1">
    <citation type="journal article" date="2009" name="Stand. Genomic Sci.">
        <title>Complete genome sequence of Pirellula staleyi type strain (ATCC 27377).</title>
        <authorList>
            <person name="Clum A."/>
            <person name="Tindall B.J."/>
            <person name="Sikorski J."/>
            <person name="Ivanova N."/>
            <person name="Mavrommatis K."/>
            <person name="Lucas S."/>
            <person name="Glavina del Rio T."/>
            <person name="Nolan M."/>
            <person name="Chen F."/>
            <person name="Tice H."/>
            <person name="Pitluck S."/>
            <person name="Cheng J.F."/>
            <person name="Chertkov O."/>
            <person name="Brettin T."/>
            <person name="Han C."/>
            <person name="Detter J.C."/>
            <person name="Kuske C."/>
            <person name="Bruce D."/>
            <person name="Goodwin L."/>
            <person name="Ovchinikova G."/>
            <person name="Pati A."/>
            <person name="Mikhailova N."/>
            <person name="Chen A."/>
            <person name="Palaniappan K."/>
            <person name="Land M."/>
            <person name="Hauser L."/>
            <person name="Chang Y.J."/>
            <person name="Jeffries C.D."/>
            <person name="Chain P."/>
            <person name="Rohde M."/>
            <person name="Goker M."/>
            <person name="Bristow J."/>
            <person name="Eisen J.A."/>
            <person name="Markowitz V."/>
            <person name="Hugenholtz P."/>
            <person name="Kyrpides N.C."/>
            <person name="Klenk H.P."/>
            <person name="Lapidus A."/>
        </authorList>
    </citation>
    <scope>NUCLEOTIDE SEQUENCE [LARGE SCALE GENOMIC DNA]</scope>
    <source>
        <strain evidence="3">ATCC 27377 / DSM 6068 / ICPB 4128</strain>
    </source>
</reference>
<protein>
    <submittedName>
        <fullName evidence="2">Uncharacterized protein</fullName>
    </submittedName>
</protein>
<accession>D2R885</accession>
<dbReference type="STRING" id="530564.Psta_1018"/>
<dbReference type="Proteomes" id="UP000001887">
    <property type="component" value="Chromosome"/>
</dbReference>
<dbReference type="EMBL" id="CP001848">
    <property type="protein sequence ID" value="ADB15702.1"/>
    <property type="molecule type" value="Genomic_DNA"/>
</dbReference>
<organism evidence="2 3">
    <name type="scientific">Pirellula staleyi (strain ATCC 27377 / DSM 6068 / ICPB 4128)</name>
    <name type="common">Pirella staleyi</name>
    <dbReference type="NCBI Taxonomy" id="530564"/>
    <lineage>
        <taxon>Bacteria</taxon>
        <taxon>Pseudomonadati</taxon>
        <taxon>Planctomycetota</taxon>
        <taxon>Planctomycetia</taxon>
        <taxon>Pirellulales</taxon>
        <taxon>Pirellulaceae</taxon>
        <taxon>Pirellula</taxon>
    </lineage>
</organism>
<dbReference type="OrthoDB" id="277106at2"/>
<sequence length="608" mass="66214">MPSTSSRAPLKRAPAAKQPVASPAPSPDDYVRWREHLGARKTPKLPAAVAAQGKLLPLLALGTHTQLSDAGRTLAEQLSKVAAGGKPSPTLTGALTAFATGITPPMKPAEWGVLAIAITQALPRLATLLPGETWCQLADEILREAREGKYPPDPSDDPLAWLLLRVELPLTMSALFPEFETSRETLAQIRTLVEKTLEEVVDEQGLLCAAAHRDFGGTLAALLRIRALETLLDSPILTDAHLSSLRAMLMNFMRLLHSKDQLALVTSAGSWSVTKEDRLLVKQGLALFPKAQRAVLEELLEASGSAKAKTSTSALPPPANYSESAGVAILRSSWQAPRTQVTVTFVDATCTLEVLAAGEPVFSGDWPLEVKLDGAAIAPSDSWEEVLWHSDADVDYLEIEIALEGGVRLQRQILLSRKDHALLLAEAVLGEEVFAKEATHKLAINTVLPLAQEVHLATERETRDARLSRENKSLASVLPLSLAEWRAELSPGEMIERRTAGSDGPSLLVHSQAIEGRNLYAPLFIDLHPARRNMPVTWRRLTVAENLTIVRRDAATGYRAQVGPWQWLVYRSLGIQANRTLLGQNYATEFVCCRFCPNGSTEDILEVQ</sequence>
<feature type="region of interest" description="Disordered" evidence="1">
    <location>
        <begin position="1"/>
        <end position="29"/>
    </location>
</feature>
<dbReference type="AlphaFoldDB" id="D2R885"/>
<evidence type="ECO:0000313" key="3">
    <source>
        <dbReference type="Proteomes" id="UP000001887"/>
    </source>
</evidence>
<dbReference type="HOGENOM" id="CLU_450320_0_0_0"/>